<gene>
    <name evidence="2" type="ORF">GCM10022383_09100</name>
</gene>
<accession>A0ABP7MYB5</accession>
<feature type="compositionally biased region" description="Low complexity" evidence="1">
    <location>
        <begin position="410"/>
        <end position="421"/>
    </location>
</feature>
<organism evidence="2 3">
    <name type="scientific">Microbacterium soli</name>
    <dbReference type="NCBI Taxonomy" id="446075"/>
    <lineage>
        <taxon>Bacteria</taxon>
        <taxon>Bacillati</taxon>
        <taxon>Actinomycetota</taxon>
        <taxon>Actinomycetes</taxon>
        <taxon>Micrococcales</taxon>
        <taxon>Microbacteriaceae</taxon>
        <taxon>Microbacterium</taxon>
    </lineage>
</organism>
<sequence length="428" mass="41863">MGHNVERLGRLESSMTSYLAEAARQGQSRQRTTVTRAVAEAANGVESAANSDGFEGNLGETVRTGLTKIRSDLERFTEYQVEVNKAIIAADSALQSTAGDIAGLPQTGLTSAQQSTIDLAIRTESPVQVRPGTTMTPAQARQYYLDQAEGEREEAARRLTAALDARLQEIIDGMPTSDYDPPRNVPGPAAGSGPLGPGAMGAPDLGITGYGIAPVGGFDGGGGDYDAPRVVRVDGPDIPDGSPYPPSEQWERPPGGYDGPPRVDGVADGWVPGTGPGGSGLPAPGSGIPGGAGGASHGGVGGVVGGTAGGVGGAALAGRLGRVGGLGGLGGLGALGAPGAAGAGAPGAGAVGAQAGAGAGAGAGRTGMIAGGAAGGAGGAGEGRRRRRRGQDLLAFEVDPDDEDALPDLGAAGEAGSSASDGYEELGW</sequence>
<evidence type="ECO:0008006" key="4">
    <source>
        <dbReference type="Google" id="ProtNLM"/>
    </source>
</evidence>
<comment type="caution">
    <text evidence="2">The sequence shown here is derived from an EMBL/GenBank/DDBJ whole genome shotgun (WGS) entry which is preliminary data.</text>
</comment>
<feature type="region of interest" description="Disordered" evidence="1">
    <location>
        <begin position="226"/>
        <end position="259"/>
    </location>
</feature>
<dbReference type="EMBL" id="BAABCP010000001">
    <property type="protein sequence ID" value="GAA3932745.1"/>
    <property type="molecule type" value="Genomic_DNA"/>
</dbReference>
<proteinExistence type="predicted"/>
<protein>
    <recommendedName>
        <fullName evidence="4">PPE family domain-containing protein</fullName>
    </recommendedName>
</protein>
<feature type="region of interest" description="Disordered" evidence="1">
    <location>
        <begin position="271"/>
        <end position="293"/>
    </location>
</feature>
<evidence type="ECO:0000313" key="3">
    <source>
        <dbReference type="Proteomes" id="UP001501591"/>
    </source>
</evidence>
<dbReference type="RefSeq" id="WP_344818328.1">
    <property type="nucleotide sequence ID" value="NZ_BAABCP010000001.1"/>
</dbReference>
<name>A0ABP7MYB5_9MICO</name>
<evidence type="ECO:0000256" key="1">
    <source>
        <dbReference type="SAM" id="MobiDB-lite"/>
    </source>
</evidence>
<feature type="compositionally biased region" description="Gly residues" evidence="1">
    <location>
        <begin position="371"/>
        <end position="381"/>
    </location>
</feature>
<keyword evidence="3" id="KW-1185">Reference proteome</keyword>
<feature type="region of interest" description="Disordered" evidence="1">
    <location>
        <begin position="371"/>
        <end position="428"/>
    </location>
</feature>
<feature type="region of interest" description="Disordered" evidence="1">
    <location>
        <begin position="173"/>
        <end position="200"/>
    </location>
</feature>
<reference evidence="3" key="1">
    <citation type="journal article" date="2019" name="Int. J. Syst. Evol. Microbiol.">
        <title>The Global Catalogue of Microorganisms (GCM) 10K type strain sequencing project: providing services to taxonomists for standard genome sequencing and annotation.</title>
        <authorList>
            <consortium name="The Broad Institute Genomics Platform"/>
            <consortium name="The Broad Institute Genome Sequencing Center for Infectious Disease"/>
            <person name="Wu L."/>
            <person name="Ma J."/>
        </authorList>
    </citation>
    <scope>NUCLEOTIDE SEQUENCE [LARGE SCALE GENOMIC DNA]</scope>
    <source>
        <strain evidence="3">JCM 17024</strain>
    </source>
</reference>
<evidence type="ECO:0000313" key="2">
    <source>
        <dbReference type="EMBL" id="GAA3932745.1"/>
    </source>
</evidence>
<feature type="compositionally biased region" description="Basic and acidic residues" evidence="1">
    <location>
        <begin position="226"/>
        <end position="235"/>
    </location>
</feature>
<dbReference type="Proteomes" id="UP001501591">
    <property type="component" value="Unassembled WGS sequence"/>
</dbReference>